<evidence type="ECO:0000313" key="2">
    <source>
        <dbReference type="Proteomes" id="UP001501725"/>
    </source>
</evidence>
<sequence>MAGQVVGKVVHTVKVFVKDKRKLYRKQTARLVTFLPAIPAPAPQQLYRSWDNRGARLWNPLMEKHLSTSRGNPSGLRRAGLFNSALPTKTAVPPTARCPFTGHFPTFVSFH</sequence>
<name>A0ABP8GV78_9BACT</name>
<evidence type="ECO:0000313" key="1">
    <source>
        <dbReference type="EMBL" id="GAA4330458.1"/>
    </source>
</evidence>
<comment type="caution">
    <text evidence="1">The sequence shown here is derived from an EMBL/GenBank/DDBJ whole genome shotgun (WGS) entry which is preliminary data.</text>
</comment>
<organism evidence="1 2">
    <name type="scientific">Flaviaesturariibacter amylovorans</name>
    <dbReference type="NCBI Taxonomy" id="1084520"/>
    <lineage>
        <taxon>Bacteria</taxon>
        <taxon>Pseudomonadati</taxon>
        <taxon>Bacteroidota</taxon>
        <taxon>Chitinophagia</taxon>
        <taxon>Chitinophagales</taxon>
        <taxon>Chitinophagaceae</taxon>
        <taxon>Flaviaestuariibacter</taxon>
    </lineage>
</organism>
<protein>
    <submittedName>
        <fullName evidence="1">Uncharacterized protein</fullName>
    </submittedName>
</protein>
<gene>
    <name evidence="1" type="ORF">GCM10023184_21620</name>
</gene>
<reference evidence="2" key="1">
    <citation type="journal article" date="2019" name="Int. J. Syst. Evol. Microbiol.">
        <title>The Global Catalogue of Microorganisms (GCM) 10K type strain sequencing project: providing services to taxonomists for standard genome sequencing and annotation.</title>
        <authorList>
            <consortium name="The Broad Institute Genomics Platform"/>
            <consortium name="The Broad Institute Genome Sequencing Center for Infectious Disease"/>
            <person name="Wu L."/>
            <person name="Ma J."/>
        </authorList>
    </citation>
    <scope>NUCLEOTIDE SEQUENCE [LARGE SCALE GENOMIC DNA]</scope>
    <source>
        <strain evidence="2">JCM 17919</strain>
    </source>
</reference>
<dbReference type="Proteomes" id="UP001501725">
    <property type="component" value="Unassembled WGS sequence"/>
</dbReference>
<dbReference type="EMBL" id="BAABGY010000007">
    <property type="protein sequence ID" value="GAA4330458.1"/>
    <property type="molecule type" value="Genomic_DNA"/>
</dbReference>
<accession>A0ABP8GV78</accession>
<proteinExistence type="predicted"/>
<keyword evidence="2" id="KW-1185">Reference proteome</keyword>